<evidence type="ECO:0000313" key="4">
    <source>
        <dbReference type="EnsemblMetazoa" id="ADIR006420-PA"/>
    </source>
</evidence>
<feature type="domain" description="SS18 N-terminal" evidence="3">
    <location>
        <begin position="2"/>
        <end position="40"/>
    </location>
</feature>
<dbReference type="EnsemblMetazoa" id="ADIR006420-RA">
    <property type="protein sequence ID" value="ADIR006420-PA"/>
    <property type="gene ID" value="ADIR006420"/>
</dbReference>
<evidence type="ECO:0000256" key="1">
    <source>
        <dbReference type="ARBA" id="ARBA00007945"/>
    </source>
</evidence>
<keyword evidence="5" id="KW-1185">Reference proteome</keyword>
<evidence type="ECO:0000313" key="5">
    <source>
        <dbReference type="Proteomes" id="UP000075884"/>
    </source>
</evidence>
<feature type="compositionally biased region" description="Low complexity" evidence="2">
    <location>
        <begin position="381"/>
        <end position="391"/>
    </location>
</feature>
<evidence type="ECO:0000256" key="2">
    <source>
        <dbReference type="SAM" id="MobiDB-lite"/>
    </source>
</evidence>
<dbReference type="AlphaFoldDB" id="A0A182NFJ8"/>
<dbReference type="InterPro" id="IPR007726">
    <property type="entry name" value="SS18_N"/>
</dbReference>
<sequence>MNIQKILDENASLIQTIQEFQFAGKPSECMSYQMALHRNLQVPSHVNHGMAEPGEPHQNNPHGSPNLVFGGMQRAGQQKQQQQVSGAAIPHVPNAQIPKQGTCGQSVVMGGPAGATDAAAPMPPSSPQQGLVSQQYPGAGATVCATGVPGLGAQQQQQQPASHPLPSQTSVQHSRYPDCPPPNQATYSSAQTGYAPYISPSAATEPQGYHHAGVPPAGSDGAQGSPVQGGSPYPVVVNEAGGAPGATVSGAGLGAYQQAPPPGASNAQQQVGHWPPGQPPMQHSPGRPLPPMPHGYPGYPGAGAMAGAGPNPGPYGHPAPGGQNSDYSAIPITIITIPGDIASGVGNPAQPSTQQQQQSQHGRPPVSSYQPCAVGTLVPGQQQQQQQEAQQLFAPPPVPQSQYPTAQTGYLLYP</sequence>
<organism evidence="4 5">
    <name type="scientific">Anopheles dirus</name>
    <dbReference type="NCBI Taxonomy" id="7168"/>
    <lineage>
        <taxon>Eukaryota</taxon>
        <taxon>Metazoa</taxon>
        <taxon>Ecdysozoa</taxon>
        <taxon>Arthropoda</taxon>
        <taxon>Hexapoda</taxon>
        <taxon>Insecta</taxon>
        <taxon>Pterygota</taxon>
        <taxon>Neoptera</taxon>
        <taxon>Endopterygota</taxon>
        <taxon>Diptera</taxon>
        <taxon>Nematocera</taxon>
        <taxon>Culicoidea</taxon>
        <taxon>Culicidae</taxon>
        <taxon>Anophelinae</taxon>
        <taxon>Anopheles</taxon>
    </lineage>
</organism>
<dbReference type="VEuPathDB" id="VectorBase:ADIR006420"/>
<feature type="compositionally biased region" description="Low complexity" evidence="2">
    <location>
        <begin position="70"/>
        <end position="88"/>
    </location>
</feature>
<protein>
    <recommendedName>
        <fullName evidence="3">SS18 N-terminal domain-containing protein</fullName>
    </recommendedName>
</protein>
<dbReference type="Proteomes" id="UP000075884">
    <property type="component" value="Unassembled WGS sequence"/>
</dbReference>
<proteinExistence type="inferred from homology"/>
<feature type="compositionally biased region" description="Low complexity" evidence="2">
    <location>
        <begin position="350"/>
        <end position="360"/>
    </location>
</feature>
<feature type="compositionally biased region" description="Low complexity" evidence="2">
    <location>
        <begin position="152"/>
        <end position="168"/>
    </location>
</feature>
<feature type="region of interest" description="Disordered" evidence="2">
    <location>
        <begin position="45"/>
        <end position="134"/>
    </location>
</feature>
<comment type="similarity">
    <text evidence="1">Belongs to the SS18 family.</text>
</comment>
<feature type="region of interest" description="Disordered" evidence="2">
    <location>
        <begin position="152"/>
        <end position="324"/>
    </location>
</feature>
<feature type="region of interest" description="Disordered" evidence="2">
    <location>
        <begin position="341"/>
        <end position="414"/>
    </location>
</feature>
<dbReference type="Pfam" id="PF05030">
    <property type="entry name" value="SSXT"/>
    <property type="match status" value="1"/>
</dbReference>
<evidence type="ECO:0000259" key="3">
    <source>
        <dbReference type="Pfam" id="PF05030"/>
    </source>
</evidence>
<reference evidence="5" key="1">
    <citation type="submission" date="2013-03" db="EMBL/GenBank/DDBJ databases">
        <title>The Genome Sequence of Anopheles dirus WRAIR2.</title>
        <authorList>
            <consortium name="The Broad Institute Genomics Platform"/>
            <person name="Neafsey D.E."/>
            <person name="Walton C."/>
            <person name="Walker B."/>
            <person name="Young S.K."/>
            <person name="Zeng Q."/>
            <person name="Gargeya S."/>
            <person name="Fitzgerald M."/>
            <person name="Haas B."/>
            <person name="Abouelleil A."/>
            <person name="Allen A.W."/>
            <person name="Alvarado L."/>
            <person name="Arachchi H.M."/>
            <person name="Berlin A.M."/>
            <person name="Chapman S.B."/>
            <person name="Gainer-Dewar J."/>
            <person name="Goldberg J."/>
            <person name="Griggs A."/>
            <person name="Gujja S."/>
            <person name="Hansen M."/>
            <person name="Howarth C."/>
            <person name="Imamovic A."/>
            <person name="Ireland A."/>
            <person name="Larimer J."/>
            <person name="McCowan C."/>
            <person name="Murphy C."/>
            <person name="Pearson M."/>
            <person name="Poon T.W."/>
            <person name="Priest M."/>
            <person name="Roberts A."/>
            <person name="Saif S."/>
            <person name="Shea T."/>
            <person name="Sisk P."/>
            <person name="Sykes S."/>
            <person name="Wortman J."/>
            <person name="Nusbaum C."/>
            <person name="Birren B."/>
        </authorList>
    </citation>
    <scope>NUCLEOTIDE SEQUENCE [LARGE SCALE GENOMIC DNA]</scope>
    <source>
        <strain evidence="5">WRAIR2</strain>
    </source>
</reference>
<name>A0A182NFJ8_9DIPT</name>
<reference evidence="4" key="2">
    <citation type="submission" date="2020-05" db="UniProtKB">
        <authorList>
            <consortium name="EnsemblMetazoa"/>
        </authorList>
    </citation>
    <scope>IDENTIFICATION</scope>
    <source>
        <strain evidence="4">WRAIR2</strain>
    </source>
</reference>
<dbReference type="STRING" id="7168.A0A182NFJ8"/>
<accession>A0A182NFJ8</accession>